<sequence length="143" mass="16014">SLTFLDPQAPDVAPERDQFELGLIEWAMGFNIPVLGVCRGMQVINHCLKGKLKLMHDHTAVRHFITFSGELSNEASREVNSYHNWGMSSAGLGNGLQPLAQANDGTIEAFQHDSKRIAGIMWHPERESPICPHDIHLMEKFLL</sequence>
<name>A0A382UN43_9ZZZZ</name>
<proteinExistence type="predicted"/>
<dbReference type="GO" id="GO:0005829">
    <property type="term" value="C:cytosol"/>
    <property type="evidence" value="ECO:0007669"/>
    <property type="project" value="TreeGrafter"/>
</dbReference>
<dbReference type="InterPro" id="IPR029062">
    <property type="entry name" value="Class_I_gatase-like"/>
</dbReference>
<dbReference type="AlphaFoldDB" id="A0A382UN43"/>
<dbReference type="InterPro" id="IPR011697">
    <property type="entry name" value="Peptidase_C26"/>
</dbReference>
<dbReference type="Gene3D" id="3.40.50.880">
    <property type="match status" value="1"/>
</dbReference>
<dbReference type="Pfam" id="PF07722">
    <property type="entry name" value="Peptidase_C26"/>
    <property type="match status" value="1"/>
</dbReference>
<accession>A0A382UN43</accession>
<dbReference type="GO" id="GO:0016811">
    <property type="term" value="F:hydrolase activity, acting on carbon-nitrogen (but not peptide) bonds, in linear amides"/>
    <property type="evidence" value="ECO:0007669"/>
    <property type="project" value="InterPro"/>
</dbReference>
<dbReference type="PROSITE" id="PS51273">
    <property type="entry name" value="GATASE_TYPE_1"/>
    <property type="match status" value="1"/>
</dbReference>
<dbReference type="EMBL" id="UINC01145164">
    <property type="protein sequence ID" value="SVD35128.1"/>
    <property type="molecule type" value="Genomic_DNA"/>
</dbReference>
<organism evidence="1">
    <name type="scientific">marine metagenome</name>
    <dbReference type="NCBI Taxonomy" id="408172"/>
    <lineage>
        <taxon>unclassified sequences</taxon>
        <taxon>metagenomes</taxon>
        <taxon>ecological metagenomes</taxon>
    </lineage>
</organism>
<dbReference type="InterPro" id="IPR044668">
    <property type="entry name" value="PuuD-like"/>
</dbReference>
<dbReference type="PANTHER" id="PTHR43235:SF1">
    <property type="entry name" value="GLUTAMINE AMIDOTRANSFERASE PB2B2.05-RELATED"/>
    <property type="match status" value="1"/>
</dbReference>
<reference evidence="1" key="1">
    <citation type="submission" date="2018-05" db="EMBL/GenBank/DDBJ databases">
        <authorList>
            <person name="Lanie J.A."/>
            <person name="Ng W.-L."/>
            <person name="Kazmierczak K.M."/>
            <person name="Andrzejewski T.M."/>
            <person name="Davidsen T.M."/>
            <person name="Wayne K.J."/>
            <person name="Tettelin H."/>
            <person name="Glass J.I."/>
            <person name="Rusch D."/>
            <person name="Podicherti R."/>
            <person name="Tsui H.-C.T."/>
            <person name="Winkler M.E."/>
        </authorList>
    </citation>
    <scope>NUCLEOTIDE SEQUENCE</scope>
</reference>
<dbReference type="SUPFAM" id="SSF52317">
    <property type="entry name" value="Class I glutamine amidotransferase-like"/>
    <property type="match status" value="1"/>
</dbReference>
<dbReference type="PANTHER" id="PTHR43235">
    <property type="entry name" value="GLUTAMINE AMIDOTRANSFERASE PB2B2.05-RELATED"/>
    <property type="match status" value="1"/>
</dbReference>
<protein>
    <submittedName>
        <fullName evidence="1">Uncharacterized protein</fullName>
    </submittedName>
</protein>
<gene>
    <name evidence="1" type="ORF">METZ01_LOCUS387982</name>
</gene>
<feature type="non-terminal residue" evidence="1">
    <location>
        <position position="1"/>
    </location>
</feature>
<evidence type="ECO:0000313" key="1">
    <source>
        <dbReference type="EMBL" id="SVD35128.1"/>
    </source>
</evidence>